<evidence type="ECO:0000313" key="2">
    <source>
        <dbReference type="EMBL" id="GFS71292.1"/>
    </source>
</evidence>
<reference evidence="3" key="1">
    <citation type="submission" date="2020-08" db="EMBL/GenBank/DDBJ databases">
        <title>Multicomponent nature underlies the extraordinary mechanical properties of spider dragline silk.</title>
        <authorList>
            <person name="Kono N."/>
            <person name="Nakamura H."/>
            <person name="Mori M."/>
            <person name="Yoshida Y."/>
            <person name="Ohtoshi R."/>
            <person name="Malay A.D."/>
            <person name="Moran D.A.P."/>
            <person name="Tomita M."/>
            <person name="Numata K."/>
            <person name="Arakawa K."/>
        </authorList>
    </citation>
    <scope>NUCLEOTIDE SEQUENCE</scope>
</reference>
<sequence>MNTLRDSKRHGVPEVNIRLGTNDLTNSKNANLSRKSFVQPQKERLSKVKQRMLKLVIEKRNKGCPISHEVIKLKALEEASYLTISKKDFEANMG</sequence>
<dbReference type="Proteomes" id="UP000887013">
    <property type="component" value="Unassembled WGS sequence"/>
</dbReference>
<dbReference type="EMBL" id="BMAW01022118">
    <property type="protein sequence ID" value="GFT76328.1"/>
    <property type="molecule type" value="Genomic_DNA"/>
</dbReference>
<dbReference type="EMBL" id="BMAW01118741">
    <property type="protein sequence ID" value="GFT81303.1"/>
    <property type="molecule type" value="Genomic_DNA"/>
</dbReference>
<evidence type="ECO:0000313" key="5">
    <source>
        <dbReference type="EMBL" id="GFT81303.1"/>
    </source>
</evidence>
<accession>A0A8X6N262</accession>
<protein>
    <submittedName>
        <fullName evidence="3">Uncharacterized protein</fullName>
    </submittedName>
</protein>
<dbReference type="AlphaFoldDB" id="A0A8X6N262"/>
<dbReference type="EMBL" id="BMAW01099351">
    <property type="protein sequence ID" value="GFS89529.1"/>
    <property type="molecule type" value="Genomic_DNA"/>
</dbReference>
<name>A0A8X6N262_NEPPI</name>
<comment type="caution">
    <text evidence="3">The sequence shown here is derived from an EMBL/GenBank/DDBJ whole genome shotgun (WGS) entry which is preliminary data.</text>
</comment>
<evidence type="ECO:0000313" key="4">
    <source>
        <dbReference type="EMBL" id="GFT76328.1"/>
    </source>
</evidence>
<feature type="compositionally biased region" description="Polar residues" evidence="1">
    <location>
        <begin position="22"/>
        <end position="39"/>
    </location>
</feature>
<feature type="region of interest" description="Disordered" evidence="1">
    <location>
        <begin position="1"/>
        <end position="43"/>
    </location>
</feature>
<evidence type="ECO:0000313" key="6">
    <source>
        <dbReference type="Proteomes" id="UP000887013"/>
    </source>
</evidence>
<keyword evidence="6" id="KW-1185">Reference proteome</keyword>
<dbReference type="EMBL" id="BMAW01095681">
    <property type="protein sequence ID" value="GFS71292.1"/>
    <property type="molecule type" value="Genomic_DNA"/>
</dbReference>
<organism evidence="3 6">
    <name type="scientific">Nephila pilipes</name>
    <name type="common">Giant wood spider</name>
    <name type="synonym">Nephila maculata</name>
    <dbReference type="NCBI Taxonomy" id="299642"/>
    <lineage>
        <taxon>Eukaryota</taxon>
        <taxon>Metazoa</taxon>
        <taxon>Ecdysozoa</taxon>
        <taxon>Arthropoda</taxon>
        <taxon>Chelicerata</taxon>
        <taxon>Arachnida</taxon>
        <taxon>Araneae</taxon>
        <taxon>Araneomorphae</taxon>
        <taxon>Entelegynae</taxon>
        <taxon>Araneoidea</taxon>
        <taxon>Nephilidae</taxon>
        <taxon>Nephila</taxon>
    </lineage>
</organism>
<evidence type="ECO:0000313" key="3">
    <source>
        <dbReference type="EMBL" id="GFS89529.1"/>
    </source>
</evidence>
<evidence type="ECO:0000256" key="1">
    <source>
        <dbReference type="SAM" id="MobiDB-lite"/>
    </source>
</evidence>
<gene>
    <name evidence="5" type="ORF">NPIL_402311</name>
    <name evidence="2" type="ORF">NPIL_560041</name>
    <name evidence="4" type="ORF">NPIL_605971</name>
    <name evidence="3" type="ORF">NPIL_640801</name>
</gene>
<feature type="compositionally biased region" description="Basic and acidic residues" evidence="1">
    <location>
        <begin position="1"/>
        <end position="12"/>
    </location>
</feature>
<proteinExistence type="predicted"/>